<gene>
    <name evidence="3" type="ORF">C1645_798516</name>
</gene>
<dbReference type="InterPro" id="IPR050113">
    <property type="entry name" value="Ub_conjugating_enzyme"/>
</dbReference>
<dbReference type="EMBL" id="QKYT01000030">
    <property type="protein sequence ID" value="RIA97390.1"/>
    <property type="molecule type" value="Genomic_DNA"/>
</dbReference>
<protein>
    <submittedName>
        <fullName evidence="3">Ubiquitin-conjugating enzyme/RWD-like protein</fullName>
    </submittedName>
</protein>
<accession>A0A397TGJ8</accession>
<dbReference type="InterPro" id="IPR000608">
    <property type="entry name" value="UBC"/>
</dbReference>
<dbReference type="AlphaFoldDB" id="A0A397TGJ8"/>
<evidence type="ECO:0000259" key="2">
    <source>
        <dbReference type="PROSITE" id="PS50127"/>
    </source>
</evidence>
<reference evidence="3 4" key="1">
    <citation type="submission" date="2018-06" db="EMBL/GenBank/DDBJ databases">
        <title>Comparative genomics reveals the genomic features of Rhizophagus irregularis, R. cerebriforme, R. diaphanum and Gigaspora rosea, and their symbiotic lifestyle signature.</title>
        <authorList>
            <person name="Morin E."/>
            <person name="San Clemente H."/>
            <person name="Chen E.C.H."/>
            <person name="De La Providencia I."/>
            <person name="Hainaut M."/>
            <person name="Kuo A."/>
            <person name="Kohler A."/>
            <person name="Murat C."/>
            <person name="Tang N."/>
            <person name="Roy S."/>
            <person name="Loubradou J."/>
            <person name="Henrissat B."/>
            <person name="Grigoriev I.V."/>
            <person name="Corradi N."/>
            <person name="Roux C."/>
            <person name="Martin F.M."/>
        </authorList>
    </citation>
    <scope>NUCLEOTIDE SEQUENCE [LARGE SCALE GENOMIC DNA]</scope>
    <source>
        <strain evidence="3 4">DAOM 227022</strain>
    </source>
</reference>
<comment type="caution">
    <text evidence="3">The sequence shown here is derived from an EMBL/GenBank/DDBJ whole genome shotgun (WGS) entry which is preliminary data.</text>
</comment>
<dbReference type="PANTHER" id="PTHR24067">
    <property type="entry name" value="UBIQUITIN-CONJUGATING ENZYME E2"/>
    <property type="match status" value="1"/>
</dbReference>
<proteinExistence type="predicted"/>
<dbReference type="Pfam" id="PF00179">
    <property type="entry name" value="UQ_con"/>
    <property type="match status" value="1"/>
</dbReference>
<dbReference type="PROSITE" id="PS50127">
    <property type="entry name" value="UBC_2"/>
    <property type="match status" value="1"/>
</dbReference>
<evidence type="ECO:0000313" key="4">
    <source>
        <dbReference type="Proteomes" id="UP000265703"/>
    </source>
</evidence>
<evidence type="ECO:0000256" key="1">
    <source>
        <dbReference type="ARBA" id="ARBA00022786"/>
    </source>
</evidence>
<dbReference type="OrthoDB" id="7851174at2759"/>
<dbReference type="SUPFAM" id="SSF54495">
    <property type="entry name" value="UBC-like"/>
    <property type="match status" value="1"/>
</dbReference>
<dbReference type="InterPro" id="IPR016135">
    <property type="entry name" value="UBQ-conjugating_enzyme/RWD"/>
</dbReference>
<dbReference type="Gene3D" id="3.10.110.10">
    <property type="entry name" value="Ubiquitin Conjugating Enzyme"/>
    <property type="match status" value="2"/>
</dbReference>
<dbReference type="Proteomes" id="UP000265703">
    <property type="component" value="Unassembled WGS sequence"/>
</dbReference>
<dbReference type="STRING" id="658196.A0A397TGJ8"/>
<name>A0A397TGJ8_9GLOM</name>
<evidence type="ECO:0000313" key="3">
    <source>
        <dbReference type="EMBL" id="RIA97390.1"/>
    </source>
</evidence>
<organism evidence="3 4">
    <name type="scientific">Glomus cerebriforme</name>
    <dbReference type="NCBI Taxonomy" id="658196"/>
    <lineage>
        <taxon>Eukaryota</taxon>
        <taxon>Fungi</taxon>
        <taxon>Fungi incertae sedis</taxon>
        <taxon>Mucoromycota</taxon>
        <taxon>Glomeromycotina</taxon>
        <taxon>Glomeromycetes</taxon>
        <taxon>Glomerales</taxon>
        <taxon>Glomeraceae</taxon>
        <taxon>Glomus</taxon>
    </lineage>
</organism>
<keyword evidence="4" id="KW-1185">Reference proteome</keyword>
<keyword evidence="1" id="KW-0833">Ubl conjugation pathway</keyword>
<feature type="domain" description="UBC core" evidence="2">
    <location>
        <begin position="1"/>
        <end position="126"/>
    </location>
</feature>
<dbReference type="SMART" id="SM00212">
    <property type="entry name" value="UBCc"/>
    <property type="match status" value="1"/>
</dbReference>
<sequence length="126" mass="14719">MAIKRIKKELYDLCRDPILTFSVSPLEDDLFYWHAATMGPRDSPYEDGAFLFNISILKIIHSDHQEVYHPNINVNGILLSIFSLLVEPDSNDPLRPEVAHVYKTDRTRYIATAREWTRKYAMDFES</sequence>